<dbReference type="SUPFAM" id="SSF53335">
    <property type="entry name" value="S-adenosyl-L-methionine-dependent methyltransferases"/>
    <property type="match status" value="1"/>
</dbReference>
<comment type="caution">
    <text evidence="2">The sequence shown here is derived from an EMBL/GenBank/DDBJ whole genome shotgun (WGS) entry which is preliminary data.</text>
</comment>
<dbReference type="CDD" id="cd02440">
    <property type="entry name" value="AdoMet_MTases"/>
    <property type="match status" value="1"/>
</dbReference>
<dbReference type="InterPro" id="IPR013217">
    <property type="entry name" value="Methyltransf_12"/>
</dbReference>
<keyword evidence="3" id="KW-1185">Reference proteome</keyword>
<dbReference type="RefSeq" id="WP_077243945.1">
    <property type="nucleotide sequence ID" value="NZ_MUZR01000013.1"/>
</dbReference>
<dbReference type="STRING" id="252474.B1A74_04975"/>
<dbReference type="Proteomes" id="UP000189177">
    <property type="component" value="Unassembled WGS sequence"/>
</dbReference>
<dbReference type="InterPro" id="IPR050508">
    <property type="entry name" value="Methyltransf_Superfamily"/>
</dbReference>
<keyword evidence="2" id="KW-0808">Transferase</keyword>
<feature type="domain" description="Methyltransferase type 12" evidence="1">
    <location>
        <begin position="33"/>
        <end position="129"/>
    </location>
</feature>
<gene>
    <name evidence="2" type="ORF">B1A74_04975</name>
</gene>
<dbReference type="GO" id="GO:0032259">
    <property type="term" value="P:methylation"/>
    <property type="evidence" value="ECO:0007669"/>
    <property type="project" value="UniProtKB-KW"/>
</dbReference>
<dbReference type="AlphaFoldDB" id="A0A1V2ZZY1"/>
<dbReference type="EMBL" id="MUZR01000013">
    <property type="protein sequence ID" value="OOC10629.1"/>
    <property type="molecule type" value="Genomic_DNA"/>
</dbReference>
<protein>
    <submittedName>
        <fullName evidence="2">SAM-dependent methyltransferase</fullName>
    </submittedName>
</protein>
<reference evidence="2 3" key="1">
    <citation type="submission" date="2017-02" db="EMBL/GenBank/DDBJ databases">
        <title>Genomic diversity within the haloalkaliphilic genus Thioalkalivibrio.</title>
        <authorList>
            <person name="Ahn A.-C."/>
            <person name="Meier-Kolthoff J."/>
            <person name="Overmars L."/>
            <person name="Richter M."/>
            <person name="Woyke T."/>
            <person name="Sorokin D.Y."/>
            <person name="Muyzer G."/>
        </authorList>
    </citation>
    <scope>NUCLEOTIDE SEQUENCE [LARGE SCALE GENOMIC DNA]</scope>
    <source>
        <strain evidence="2 3">HL17</strain>
    </source>
</reference>
<dbReference type="InterPro" id="IPR029063">
    <property type="entry name" value="SAM-dependent_MTases_sf"/>
</dbReference>
<proteinExistence type="predicted"/>
<organism evidence="2 3">
    <name type="scientific">Thioalkalivibrio halophilus</name>
    <dbReference type="NCBI Taxonomy" id="252474"/>
    <lineage>
        <taxon>Bacteria</taxon>
        <taxon>Pseudomonadati</taxon>
        <taxon>Pseudomonadota</taxon>
        <taxon>Gammaproteobacteria</taxon>
        <taxon>Chromatiales</taxon>
        <taxon>Ectothiorhodospiraceae</taxon>
        <taxon>Thioalkalivibrio</taxon>
    </lineage>
</organism>
<name>A0A1V2ZZY1_9GAMM</name>
<dbReference type="GO" id="GO:0008168">
    <property type="term" value="F:methyltransferase activity"/>
    <property type="evidence" value="ECO:0007669"/>
    <property type="project" value="UniProtKB-KW"/>
</dbReference>
<dbReference type="Gene3D" id="3.40.50.150">
    <property type="entry name" value="Vaccinia Virus protein VP39"/>
    <property type="match status" value="1"/>
</dbReference>
<sequence length="208" mass="23077">MLRSRIYDSLILRMTARWYTEVLERLPPRVALLDVGIGTAGALLANAEAVTRKELAITGIDIDPDYVERAQQRLAASSVAERVTVHRQSVYEHAGGPYDAVYFSASFMLLPDPGAALRHCAGLLRPGGRSYFTQTIQQRPSPVLERLKPALRRVTSIDFGRVTYEDEFRTHLRAAGLRLDEWTVLERHGARAACLAVASPESVTLDSC</sequence>
<dbReference type="PANTHER" id="PTHR42912:SF84">
    <property type="entry name" value="METHYLTRANSFERASE DOMAIN-CONTAINING PROTEIN"/>
    <property type="match status" value="1"/>
</dbReference>
<dbReference type="Pfam" id="PF08242">
    <property type="entry name" value="Methyltransf_12"/>
    <property type="match status" value="1"/>
</dbReference>
<accession>A0A1V2ZZY1</accession>
<evidence type="ECO:0000313" key="2">
    <source>
        <dbReference type="EMBL" id="OOC10629.1"/>
    </source>
</evidence>
<dbReference type="PANTHER" id="PTHR42912">
    <property type="entry name" value="METHYLTRANSFERASE"/>
    <property type="match status" value="1"/>
</dbReference>
<evidence type="ECO:0000313" key="3">
    <source>
        <dbReference type="Proteomes" id="UP000189177"/>
    </source>
</evidence>
<evidence type="ECO:0000259" key="1">
    <source>
        <dbReference type="Pfam" id="PF08242"/>
    </source>
</evidence>
<keyword evidence="2" id="KW-0489">Methyltransferase</keyword>
<dbReference type="OrthoDB" id="9765084at2"/>